<name>K1TKE2_9ZZZZ</name>
<keyword evidence="1" id="KW-0378">Hydrolase</keyword>
<gene>
    <name evidence="1" type="ORF">OBE_09359</name>
</gene>
<reference evidence="1" key="1">
    <citation type="journal article" date="2013" name="Environ. Microbiol.">
        <title>Microbiota from the distal guts of lean and obese adolescents exhibit partial functional redundancy besides clear differences in community structure.</title>
        <authorList>
            <person name="Ferrer M."/>
            <person name="Ruiz A."/>
            <person name="Lanza F."/>
            <person name="Haange S.B."/>
            <person name="Oberbach A."/>
            <person name="Till H."/>
            <person name="Bargiela R."/>
            <person name="Campoy C."/>
            <person name="Segura M.T."/>
            <person name="Richter M."/>
            <person name="von Bergen M."/>
            <person name="Seifert J."/>
            <person name="Suarez A."/>
        </authorList>
    </citation>
    <scope>NUCLEOTIDE SEQUENCE</scope>
</reference>
<evidence type="ECO:0000313" key="1">
    <source>
        <dbReference type="EMBL" id="EKC59711.1"/>
    </source>
</evidence>
<accession>K1TKE2</accession>
<sequence length="67" mass="7706">RVEVMPVFDFNNAPEEKKEVVCTYTTFSSNEKTTSAEKPILVLDNRKNKWKHHSSGKFTNPTKATTF</sequence>
<proteinExistence type="predicted"/>
<comment type="caution">
    <text evidence="1">The sequence shown here is derived from an EMBL/GenBank/DDBJ whole genome shotgun (WGS) entry which is preliminary data.</text>
</comment>
<dbReference type="AlphaFoldDB" id="K1TKE2"/>
<keyword evidence="1" id="KW-0645">Protease</keyword>
<dbReference type="GO" id="GO:0008233">
    <property type="term" value="F:peptidase activity"/>
    <property type="evidence" value="ECO:0007669"/>
    <property type="project" value="UniProtKB-KW"/>
</dbReference>
<protein>
    <submittedName>
        <fullName evidence="1">ATP-dependent Lon protease, bacterial type</fullName>
    </submittedName>
</protein>
<organism evidence="1">
    <name type="scientific">human gut metagenome</name>
    <dbReference type="NCBI Taxonomy" id="408170"/>
    <lineage>
        <taxon>unclassified sequences</taxon>
        <taxon>metagenomes</taxon>
        <taxon>organismal metagenomes</taxon>
    </lineage>
</organism>
<feature type="non-terminal residue" evidence="1">
    <location>
        <position position="1"/>
    </location>
</feature>
<dbReference type="GO" id="GO:0006508">
    <property type="term" value="P:proteolysis"/>
    <property type="evidence" value="ECO:0007669"/>
    <property type="project" value="UniProtKB-KW"/>
</dbReference>
<dbReference type="EMBL" id="AJWZ01006458">
    <property type="protein sequence ID" value="EKC59711.1"/>
    <property type="molecule type" value="Genomic_DNA"/>
</dbReference>